<dbReference type="EMBL" id="JBGMDY010000007">
    <property type="protein sequence ID" value="KAL2327768.1"/>
    <property type="molecule type" value="Genomic_DNA"/>
</dbReference>
<proteinExistence type="predicted"/>
<reference evidence="1 2" key="1">
    <citation type="submission" date="2024-08" db="EMBL/GenBank/DDBJ databases">
        <title>Insights into the chromosomal genome structure of Flemingia macrophylla.</title>
        <authorList>
            <person name="Ding Y."/>
            <person name="Zhao Y."/>
            <person name="Bi W."/>
            <person name="Wu M."/>
            <person name="Zhao G."/>
            <person name="Gong Y."/>
            <person name="Li W."/>
            <person name="Zhang P."/>
        </authorList>
    </citation>
    <scope>NUCLEOTIDE SEQUENCE [LARGE SCALE GENOMIC DNA]</scope>
    <source>
        <strain evidence="1">DYQJB</strain>
        <tissue evidence="1">Leaf</tissue>
    </source>
</reference>
<accession>A0ABD1LWN4</accession>
<gene>
    <name evidence="1" type="ORF">Fmac_021195</name>
</gene>
<evidence type="ECO:0000313" key="1">
    <source>
        <dbReference type="EMBL" id="KAL2327768.1"/>
    </source>
</evidence>
<protein>
    <submittedName>
        <fullName evidence="1">Uncharacterized protein</fullName>
    </submittedName>
</protein>
<dbReference type="AlphaFoldDB" id="A0ABD1LWN4"/>
<sequence length="153" mass="17227">MSTVAKRNDIATDFPILCPNFVNIRDSSCATPRLTSTIRESSCATPRLTYTLCVCIVSIVELKPMVTEVEEEDVDVVGEMLAFKRGFPKYLDAYQWAPKLVVNEYAFSLSKISFSCNIFRFTAPILPQIIHFLGKNRDNSQVPEDKILKALTV</sequence>
<organism evidence="1 2">
    <name type="scientific">Flemingia macrophylla</name>
    <dbReference type="NCBI Taxonomy" id="520843"/>
    <lineage>
        <taxon>Eukaryota</taxon>
        <taxon>Viridiplantae</taxon>
        <taxon>Streptophyta</taxon>
        <taxon>Embryophyta</taxon>
        <taxon>Tracheophyta</taxon>
        <taxon>Spermatophyta</taxon>
        <taxon>Magnoliopsida</taxon>
        <taxon>eudicotyledons</taxon>
        <taxon>Gunneridae</taxon>
        <taxon>Pentapetalae</taxon>
        <taxon>rosids</taxon>
        <taxon>fabids</taxon>
        <taxon>Fabales</taxon>
        <taxon>Fabaceae</taxon>
        <taxon>Papilionoideae</taxon>
        <taxon>50 kb inversion clade</taxon>
        <taxon>NPAAA clade</taxon>
        <taxon>indigoferoid/millettioid clade</taxon>
        <taxon>Phaseoleae</taxon>
        <taxon>Flemingia</taxon>
    </lineage>
</organism>
<evidence type="ECO:0000313" key="2">
    <source>
        <dbReference type="Proteomes" id="UP001603857"/>
    </source>
</evidence>
<comment type="caution">
    <text evidence="1">The sequence shown here is derived from an EMBL/GenBank/DDBJ whole genome shotgun (WGS) entry which is preliminary data.</text>
</comment>
<dbReference type="Proteomes" id="UP001603857">
    <property type="component" value="Unassembled WGS sequence"/>
</dbReference>
<name>A0ABD1LWN4_9FABA</name>
<keyword evidence="2" id="KW-1185">Reference proteome</keyword>